<evidence type="ECO:0000313" key="3">
    <source>
        <dbReference type="Proteomes" id="UP000187455"/>
    </source>
</evidence>
<dbReference type="PANTHER" id="PTHR43433:SF5">
    <property type="entry name" value="AB HYDROLASE-1 DOMAIN-CONTAINING PROTEIN"/>
    <property type="match status" value="1"/>
</dbReference>
<dbReference type="EMBL" id="LSSL01007600">
    <property type="protein sequence ID" value="OLY77895.1"/>
    <property type="molecule type" value="Genomic_DNA"/>
</dbReference>
<dbReference type="Pfam" id="PF00561">
    <property type="entry name" value="Abhydrolase_1"/>
    <property type="match status" value="1"/>
</dbReference>
<comment type="caution">
    <text evidence="2">The sequence shown here is derived from an EMBL/GenBank/DDBJ whole genome shotgun (WGS) entry which is preliminary data.</text>
</comment>
<dbReference type="InterPro" id="IPR029058">
    <property type="entry name" value="AB_hydrolase_fold"/>
</dbReference>
<dbReference type="STRING" id="133383.A0A1R0GLX0"/>
<dbReference type="InterPro" id="IPR050471">
    <property type="entry name" value="AB_hydrolase"/>
</dbReference>
<organism evidence="2 3">
    <name type="scientific">Smittium mucronatum</name>
    <dbReference type="NCBI Taxonomy" id="133383"/>
    <lineage>
        <taxon>Eukaryota</taxon>
        <taxon>Fungi</taxon>
        <taxon>Fungi incertae sedis</taxon>
        <taxon>Zoopagomycota</taxon>
        <taxon>Kickxellomycotina</taxon>
        <taxon>Harpellomycetes</taxon>
        <taxon>Harpellales</taxon>
        <taxon>Legeriomycetaceae</taxon>
        <taxon>Smittium</taxon>
    </lineage>
</organism>
<dbReference type="SUPFAM" id="SSF53474">
    <property type="entry name" value="alpha/beta-Hydrolases"/>
    <property type="match status" value="1"/>
</dbReference>
<dbReference type="Gene3D" id="3.40.50.1820">
    <property type="entry name" value="alpha/beta hydrolase"/>
    <property type="match status" value="1"/>
</dbReference>
<keyword evidence="3" id="KW-1185">Reference proteome</keyword>
<dbReference type="OrthoDB" id="19657at2759"/>
<dbReference type="InterPro" id="IPR000073">
    <property type="entry name" value="AB_hydrolase_1"/>
</dbReference>
<proteinExistence type="predicted"/>
<feature type="domain" description="AB hydrolase-1" evidence="1">
    <location>
        <begin position="73"/>
        <end position="304"/>
    </location>
</feature>
<dbReference type="GO" id="GO:0016787">
    <property type="term" value="F:hydrolase activity"/>
    <property type="evidence" value="ECO:0007669"/>
    <property type="project" value="UniProtKB-KW"/>
</dbReference>
<sequence>MYGDNPLNINYKNLKICERIKVGGSRNIPVEIYYELYGSGSKKVLFLNGKPQPIFRHHVIFIAKSPLSLYVSYLVQFPEYQIVVYDHRGTGYSESCNFPEITTSNMAKDAEELVSYLRWDKDVNIVGISMGGMIASELSLLIPEKISTITLCSTTSGRLFYKPQAVTTNLKCLMAKTQAELVGYIVDSLYPKEWLDSKCVFDSDEQTNRNFLTSSYERKLKNTKIHGLNPFAGQALAVLRHNVPSKSLNRMGELFNGKKIWIVVGTQDNYIPETDSEYLAKHIGDNACELQIFDGSGHAIPIQNFDVFSKKVHQLFGLGRVPE</sequence>
<evidence type="ECO:0000313" key="2">
    <source>
        <dbReference type="EMBL" id="OLY77895.1"/>
    </source>
</evidence>
<dbReference type="AlphaFoldDB" id="A0A1R0GLX0"/>
<reference evidence="2 3" key="1">
    <citation type="journal article" date="2016" name="Mol. Biol. Evol.">
        <title>Genome-Wide Survey of Gut Fungi (Harpellales) Reveals the First Horizontally Transferred Ubiquitin Gene from a Mosquito Host.</title>
        <authorList>
            <person name="Wang Y."/>
            <person name="White M.M."/>
            <person name="Kvist S."/>
            <person name="Moncalvo J.M."/>
        </authorList>
    </citation>
    <scope>NUCLEOTIDE SEQUENCE [LARGE SCALE GENOMIC DNA]</scope>
    <source>
        <strain evidence="2 3">ALG-7-W6</strain>
    </source>
</reference>
<gene>
    <name evidence="2" type="ORF">AYI68_g8071</name>
</gene>
<dbReference type="Proteomes" id="UP000187455">
    <property type="component" value="Unassembled WGS sequence"/>
</dbReference>
<dbReference type="PRINTS" id="PR00111">
    <property type="entry name" value="ABHYDROLASE"/>
</dbReference>
<name>A0A1R0GLX0_9FUNG</name>
<protein>
    <submittedName>
        <fullName evidence="2">Putative aminoacrylate hydrolase RutD</fullName>
    </submittedName>
</protein>
<keyword evidence="2" id="KW-0378">Hydrolase</keyword>
<dbReference type="PANTHER" id="PTHR43433">
    <property type="entry name" value="HYDROLASE, ALPHA/BETA FOLD FAMILY PROTEIN"/>
    <property type="match status" value="1"/>
</dbReference>
<accession>A0A1R0GLX0</accession>
<evidence type="ECO:0000259" key="1">
    <source>
        <dbReference type="Pfam" id="PF00561"/>
    </source>
</evidence>